<comment type="caution">
    <text evidence="2">The sequence shown here is derived from an EMBL/GenBank/DDBJ whole genome shotgun (WGS) entry which is preliminary data.</text>
</comment>
<proteinExistence type="predicted"/>
<name>A0ABR1BSX5_NECAM</name>
<evidence type="ECO:0000313" key="3">
    <source>
        <dbReference type="Proteomes" id="UP001303046"/>
    </source>
</evidence>
<gene>
    <name evidence="2" type="primary">Necator_chrI.g2627</name>
    <name evidence="2" type="ORF">RB195_006499</name>
</gene>
<keyword evidence="1" id="KW-1133">Transmembrane helix</keyword>
<keyword evidence="3" id="KW-1185">Reference proteome</keyword>
<dbReference type="Proteomes" id="UP001303046">
    <property type="component" value="Unassembled WGS sequence"/>
</dbReference>
<evidence type="ECO:0008006" key="4">
    <source>
        <dbReference type="Google" id="ProtNLM"/>
    </source>
</evidence>
<sequence>MLTFFETRLPDVVNLLSPTYRYSCLGLYGQFECAYVEKHYDAVGLTYFVVVSSVIFGPMFLFPYSFTSRLLCGRNGHGVG</sequence>
<feature type="transmembrane region" description="Helical" evidence="1">
    <location>
        <begin position="45"/>
        <end position="64"/>
    </location>
</feature>
<protein>
    <recommendedName>
        <fullName evidence="4">ABC-2 type transporter domain-containing protein</fullName>
    </recommendedName>
</protein>
<dbReference type="EMBL" id="JAVFWL010000001">
    <property type="protein sequence ID" value="KAK6729487.1"/>
    <property type="molecule type" value="Genomic_DNA"/>
</dbReference>
<organism evidence="2 3">
    <name type="scientific">Necator americanus</name>
    <name type="common">Human hookworm</name>
    <dbReference type="NCBI Taxonomy" id="51031"/>
    <lineage>
        <taxon>Eukaryota</taxon>
        <taxon>Metazoa</taxon>
        <taxon>Ecdysozoa</taxon>
        <taxon>Nematoda</taxon>
        <taxon>Chromadorea</taxon>
        <taxon>Rhabditida</taxon>
        <taxon>Rhabditina</taxon>
        <taxon>Rhabditomorpha</taxon>
        <taxon>Strongyloidea</taxon>
        <taxon>Ancylostomatidae</taxon>
        <taxon>Bunostominae</taxon>
        <taxon>Necator</taxon>
    </lineage>
</organism>
<keyword evidence="1" id="KW-0812">Transmembrane</keyword>
<reference evidence="2 3" key="1">
    <citation type="submission" date="2023-08" db="EMBL/GenBank/DDBJ databases">
        <title>A Necator americanus chromosomal reference genome.</title>
        <authorList>
            <person name="Ilik V."/>
            <person name="Petrzelkova K.J."/>
            <person name="Pardy F."/>
            <person name="Fuh T."/>
            <person name="Niatou-Singa F.S."/>
            <person name="Gouil Q."/>
            <person name="Baker L."/>
            <person name="Ritchie M.E."/>
            <person name="Jex A.R."/>
            <person name="Gazzola D."/>
            <person name="Li H."/>
            <person name="Toshio Fujiwara R."/>
            <person name="Zhan B."/>
            <person name="Aroian R.V."/>
            <person name="Pafco B."/>
            <person name="Schwarz E.M."/>
        </authorList>
    </citation>
    <scope>NUCLEOTIDE SEQUENCE [LARGE SCALE GENOMIC DNA]</scope>
    <source>
        <strain evidence="2 3">Aroian</strain>
        <tissue evidence="2">Whole animal</tissue>
    </source>
</reference>
<accession>A0ABR1BSX5</accession>
<keyword evidence="1" id="KW-0472">Membrane</keyword>
<evidence type="ECO:0000256" key="1">
    <source>
        <dbReference type="SAM" id="Phobius"/>
    </source>
</evidence>
<evidence type="ECO:0000313" key="2">
    <source>
        <dbReference type="EMBL" id="KAK6729487.1"/>
    </source>
</evidence>